<keyword evidence="2 8" id="KW-0812">Transmembrane</keyword>
<keyword evidence="12" id="KW-1185">Reference proteome</keyword>
<dbReference type="PANTHER" id="PTHR45695">
    <property type="entry name" value="LEUCOKININ RECEPTOR-RELATED"/>
    <property type="match status" value="1"/>
</dbReference>
<feature type="transmembrane region" description="Helical" evidence="9">
    <location>
        <begin position="12"/>
        <end position="29"/>
    </location>
</feature>
<dbReference type="EMBL" id="CALNXI010000912">
    <property type="protein sequence ID" value="CAH3146499.1"/>
    <property type="molecule type" value="Genomic_DNA"/>
</dbReference>
<evidence type="ECO:0000256" key="3">
    <source>
        <dbReference type="ARBA" id="ARBA00022989"/>
    </source>
</evidence>
<gene>
    <name evidence="11" type="ORF">PEVE_00043973</name>
</gene>
<dbReference type="SMART" id="SM01381">
    <property type="entry name" value="7TM_GPCR_Srsx"/>
    <property type="match status" value="1"/>
</dbReference>
<evidence type="ECO:0000313" key="11">
    <source>
        <dbReference type="EMBL" id="CAH3146499.1"/>
    </source>
</evidence>
<keyword evidence="4 8" id="KW-0297">G-protein coupled receptor</keyword>
<protein>
    <recommendedName>
        <fullName evidence="10">G-protein coupled receptors family 1 profile domain-containing protein</fullName>
    </recommendedName>
</protein>
<evidence type="ECO:0000256" key="7">
    <source>
        <dbReference type="ARBA" id="ARBA00023224"/>
    </source>
</evidence>
<evidence type="ECO:0000256" key="8">
    <source>
        <dbReference type="RuleBase" id="RU000688"/>
    </source>
</evidence>
<organism evidence="11 12">
    <name type="scientific">Porites evermanni</name>
    <dbReference type="NCBI Taxonomy" id="104178"/>
    <lineage>
        <taxon>Eukaryota</taxon>
        <taxon>Metazoa</taxon>
        <taxon>Cnidaria</taxon>
        <taxon>Anthozoa</taxon>
        <taxon>Hexacorallia</taxon>
        <taxon>Scleractinia</taxon>
        <taxon>Fungiina</taxon>
        <taxon>Poritidae</taxon>
        <taxon>Porites</taxon>
    </lineage>
</organism>
<comment type="caution">
    <text evidence="11">The sequence shown here is derived from an EMBL/GenBank/DDBJ whole genome shotgun (WGS) entry which is preliminary data.</text>
</comment>
<evidence type="ECO:0000256" key="6">
    <source>
        <dbReference type="ARBA" id="ARBA00023170"/>
    </source>
</evidence>
<feature type="domain" description="G-protein coupled receptors family 1 profile" evidence="10">
    <location>
        <begin position="21"/>
        <end position="269"/>
    </location>
</feature>
<feature type="transmembrane region" description="Helical" evidence="9">
    <location>
        <begin position="219"/>
        <end position="239"/>
    </location>
</feature>
<evidence type="ECO:0000313" key="12">
    <source>
        <dbReference type="Proteomes" id="UP001159427"/>
    </source>
</evidence>
<evidence type="ECO:0000256" key="2">
    <source>
        <dbReference type="ARBA" id="ARBA00022692"/>
    </source>
</evidence>
<feature type="transmembrane region" description="Helical" evidence="9">
    <location>
        <begin position="118"/>
        <end position="138"/>
    </location>
</feature>
<proteinExistence type="inferred from homology"/>
<accession>A0ABN8PLW0</accession>
<evidence type="ECO:0000256" key="5">
    <source>
        <dbReference type="ARBA" id="ARBA00023136"/>
    </source>
</evidence>
<evidence type="ECO:0000256" key="1">
    <source>
        <dbReference type="ARBA" id="ARBA00004141"/>
    </source>
</evidence>
<comment type="similarity">
    <text evidence="8">Belongs to the G-protein coupled receptor 1 family.</text>
</comment>
<dbReference type="SUPFAM" id="SSF81321">
    <property type="entry name" value="Family A G protein-coupled receptor-like"/>
    <property type="match status" value="1"/>
</dbReference>
<keyword evidence="5 9" id="KW-0472">Membrane</keyword>
<evidence type="ECO:0000256" key="9">
    <source>
        <dbReference type="SAM" id="Phobius"/>
    </source>
</evidence>
<evidence type="ECO:0000256" key="4">
    <source>
        <dbReference type="ARBA" id="ARBA00023040"/>
    </source>
</evidence>
<dbReference type="PANTHER" id="PTHR45695:SF9">
    <property type="entry name" value="LEUCOKININ RECEPTOR"/>
    <property type="match status" value="1"/>
</dbReference>
<dbReference type="CDD" id="cd00637">
    <property type="entry name" value="7tm_classA_rhodopsin-like"/>
    <property type="match status" value="1"/>
</dbReference>
<evidence type="ECO:0000259" key="10">
    <source>
        <dbReference type="PROSITE" id="PS50262"/>
    </source>
</evidence>
<dbReference type="InterPro" id="IPR000276">
    <property type="entry name" value="GPCR_Rhodpsn"/>
</dbReference>
<dbReference type="Pfam" id="PF00001">
    <property type="entry name" value="7tm_1"/>
    <property type="match status" value="1"/>
</dbReference>
<feature type="transmembrane region" description="Helical" evidence="9">
    <location>
        <begin position="79"/>
        <end position="98"/>
    </location>
</feature>
<comment type="subcellular location">
    <subcellularLocation>
        <location evidence="1">Membrane</location>
        <topology evidence="1">Multi-pass membrane protein</topology>
    </subcellularLocation>
</comment>
<dbReference type="PRINTS" id="PR00237">
    <property type="entry name" value="GPCRRHODOPSN"/>
</dbReference>
<keyword evidence="6 8" id="KW-0675">Receptor</keyword>
<feature type="transmembrane region" description="Helical" evidence="9">
    <location>
        <begin position="158"/>
        <end position="184"/>
    </location>
</feature>
<reference evidence="11 12" key="1">
    <citation type="submission" date="2022-05" db="EMBL/GenBank/DDBJ databases">
        <authorList>
            <consortium name="Genoscope - CEA"/>
            <person name="William W."/>
        </authorList>
    </citation>
    <scope>NUCLEOTIDE SEQUENCE [LARGE SCALE GENOMIC DNA]</scope>
</reference>
<dbReference type="Gene3D" id="1.20.1070.10">
    <property type="entry name" value="Rhodopsin 7-helix transmembrane proteins"/>
    <property type="match status" value="1"/>
</dbReference>
<sequence>MKSKWIELVVEITILIIGLLGNVFVLIIVHKKQSRKTVHGTFVASLAIADLLLLCLDSPKSILGKFDVTSSTFNCNLSLSSVTTAYNAGLLTITSMAIHRCHVVTQPWKKKLGHKRGVIWVSLIWLTAFIFVIPLIVVNKPVENRCEEDWPSIGYRQAYTVLLTTVQYIPPLLITATCYIRIWLFLRRRPVMPRNNKTGKSLATEEESHKEGAVIVRSVAVIVLLFLTCLLPTQIAWMLQDFRHVSYDELWSASEILTRLHSCLNPVVYGVMNKQYRRTYIELLSSMFCCCRSSNQSSSSLKLMPRQLSLRSHATTKTTCTELQARPARESSRKQSVGNSTALCLRPNEHKLSLGIIDHEFVIDHPATDVTEARFHCCNGGVLIGIIVWIECQIDTGIIGITVRRWQVLANDIKKLTSVKGEQHWAETRALWHAKL</sequence>
<dbReference type="Proteomes" id="UP001159427">
    <property type="component" value="Unassembled WGS sequence"/>
</dbReference>
<name>A0ABN8PLW0_9CNID</name>
<dbReference type="InterPro" id="IPR017452">
    <property type="entry name" value="GPCR_Rhodpsn_7TM"/>
</dbReference>
<dbReference type="PROSITE" id="PS50262">
    <property type="entry name" value="G_PROTEIN_RECEP_F1_2"/>
    <property type="match status" value="1"/>
</dbReference>
<dbReference type="PROSITE" id="PS00237">
    <property type="entry name" value="G_PROTEIN_RECEP_F1_1"/>
    <property type="match status" value="1"/>
</dbReference>
<keyword evidence="7 8" id="KW-0807">Transducer</keyword>
<keyword evidence="3 9" id="KW-1133">Transmembrane helix</keyword>